<evidence type="ECO:0000313" key="2">
    <source>
        <dbReference type="EMBL" id="CAH3134440.1"/>
    </source>
</evidence>
<accession>A0ABN8P6K1</accession>
<reference evidence="2 3" key="1">
    <citation type="submission" date="2022-05" db="EMBL/GenBank/DDBJ databases">
        <authorList>
            <consortium name="Genoscope - CEA"/>
            <person name="William W."/>
        </authorList>
    </citation>
    <scope>NUCLEOTIDE SEQUENCE [LARGE SCALE GENOMIC DNA]</scope>
</reference>
<organism evidence="2 3">
    <name type="scientific">Porites lobata</name>
    <dbReference type="NCBI Taxonomy" id="104759"/>
    <lineage>
        <taxon>Eukaryota</taxon>
        <taxon>Metazoa</taxon>
        <taxon>Cnidaria</taxon>
        <taxon>Anthozoa</taxon>
        <taxon>Hexacorallia</taxon>
        <taxon>Scleractinia</taxon>
        <taxon>Fungiina</taxon>
        <taxon>Poritidae</taxon>
        <taxon>Porites</taxon>
    </lineage>
</organism>
<evidence type="ECO:0000313" key="3">
    <source>
        <dbReference type="Proteomes" id="UP001159405"/>
    </source>
</evidence>
<dbReference type="Proteomes" id="UP001159405">
    <property type="component" value="Unassembled WGS sequence"/>
</dbReference>
<comment type="caution">
    <text evidence="2">The sequence shown here is derived from an EMBL/GenBank/DDBJ whole genome shotgun (WGS) entry which is preliminary data.</text>
</comment>
<protein>
    <submittedName>
        <fullName evidence="2">Uncharacterized protein</fullName>
    </submittedName>
</protein>
<evidence type="ECO:0000256" key="1">
    <source>
        <dbReference type="SAM" id="SignalP"/>
    </source>
</evidence>
<proteinExistence type="predicted"/>
<dbReference type="EMBL" id="CALNXK010000054">
    <property type="protein sequence ID" value="CAH3134440.1"/>
    <property type="molecule type" value="Genomic_DNA"/>
</dbReference>
<feature type="chain" id="PRO_5045357832" evidence="1">
    <location>
        <begin position="21"/>
        <end position="162"/>
    </location>
</feature>
<name>A0ABN8P6K1_9CNID</name>
<feature type="signal peptide" evidence="1">
    <location>
        <begin position="1"/>
        <end position="20"/>
    </location>
</feature>
<dbReference type="PANTHER" id="PTHR38564">
    <property type="entry name" value="SI:CH73-250A16.5-RELATED"/>
    <property type="match status" value="1"/>
</dbReference>
<dbReference type="PANTHER" id="PTHR38564:SF2">
    <property type="entry name" value="WU:FC46H12 PRECURSOR"/>
    <property type="match status" value="1"/>
</dbReference>
<sequence length="162" mass="18093">MKGVVAFLAVACFYVVCTRGRLHASCKIEWTWGVNCTTVRNAILKQIDKWKSDENCKNGGEKCLYTLKGVTATQIKATHETPKAHYIDDLTFTVQANSTSKLCNMQGYSTSELWYAILDDGTNYCNLHNLITGAALDTFPGYKEVTRDSVCTQYSSANCEKY</sequence>
<keyword evidence="1" id="KW-0732">Signal</keyword>
<keyword evidence="3" id="KW-1185">Reference proteome</keyword>
<gene>
    <name evidence="2" type="ORF">PLOB_00037365</name>
</gene>